<protein>
    <recommendedName>
        <fullName evidence="3">cellulase</fullName>
        <ecNumber evidence="3">3.2.1.4</ecNumber>
    </recommendedName>
</protein>
<comment type="catalytic activity">
    <reaction evidence="1">
        <text>Endohydrolysis of (1-&gt;4)-beta-D-glucosidic linkages in cellulose, lichenin and cereal beta-D-glucans.</text>
        <dbReference type="EC" id="3.2.1.4"/>
    </reaction>
</comment>
<dbReference type="RefSeq" id="XP_037153564.1">
    <property type="nucleotide sequence ID" value="XM_037301930.1"/>
</dbReference>
<dbReference type="EMBL" id="JACCJB010000009">
    <property type="protein sequence ID" value="KAF6224504.1"/>
    <property type="molecule type" value="Genomic_DNA"/>
</dbReference>
<dbReference type="Gene3D" id="3.20.20.80">
    <property type="entry name" value="Glycosidases"/>
    <property type="match status" value="1"/>
</dbReference>
<dbReference type="InterPro" id="IPR001547">
    <property type="entry name" value="Glyco_hydro_5"/>
</dbReference>
<dbReference type="PANTHER" id="PTHR34142">
    <property type="entry name" value="ENDO-BETA-1,4-GLUCANASE A"/>
    <property type="match status" value="1"/>
</dbReference>
<accession>A0A8H6CJ83</accession>
<dbReference type="InterPro" id="IPR017853">
    <property type="entry name" value="GH"/>
</dbReference>
<proteinExistence type="inferred from homology"/>
<dbReference type="Pfam" id="PF00150">
    <property type="entry name" value="Cellulase"/>
    <property type="match status" value="1"/>
</dbReference>
<keyword evidence="9" id="KW-1185">Reference proteome</keyword>
<evidence type="ECO:0000256" key="1">
    <source>
        <dbReference type="ARBA" id="ARBA00000966"/>
    </source>
</evidence>
<evidence type="ECO:0000259" key="7">
    <source>
        <dbReference type="Pfam" id="PF00150"/>
    </source>
</evidence>
<name>A0A8H6CJ83_9LECA</name>
<dbReference type="GO" id="GO:0009251">
    <property type="term" value="P:glucan catabolic process"/>
    <property type="evidence" value="ECO:0007669"/>
    <property type="project" value="TreeGrafter"/>
</dbReference>
<comment type="caution">
    <text evidence="8">The sequence shown here is derived from an EMBL/GenBank/DDBJ whole genome shotgun (WGS) entry which is preliminary data.</text>
</comment>
<dbReference type="AlphaFoldDB" id="A0A8H6CJ83"/>
<evidence type="ECO:0000256" key="5">
    <source>
        <dbReference type="ARBA" id="ARBA00023295"/>
    </source>
</evidence>
<dbReference type="PANTHER" id="PTHR34142:SF5">
    <property type="entry name" value="CBM1 DOMAIN-CONTAINING PROTEIN"/>
    <property type="match status" value="1"/>
</dbReference>
<dbReference type="GO" id="GO:0008810">
    <property type="term" value="F:cellulase activity"/>
    <property type="evidence" value="ECO:0007669"/>
    <property type="project" value="UniProtKB-EC"/>
</dbReference>
<dbReference type="GeneID" id="59339471"/>
<keyword evidence="4 6" id="KW-0378">Hydrolase</keyword>
<comment type="similarity">
    <text evidence="2 6">Belongs to the glycosyl hydrolase 5 (cellulase A) family.</text>
</comment>
<dbReference type="EC" id="3.2.1.4" evidence="3"/>
<evidence type="ECO:0000256" key="4">
    <source>
        <dbReference type="ARBA" id="ARBA00022801"/>
    </source>
</evidence>
<sequence>MQHFVNDDKLNLFRLPVGWQYLVNHDLGGALDQTFFSTYDQIMQACLATGAHCILDVHNYARWNGGIIGQGGPSNDDFGNLWAQLAQKYASQGNVIFGLMNEPHDLDMTTWAASVQQAVYAIRDNGATTQMILLPGTNYDAVGGFQSNSAPALSSVQDYDGTHNKLIYEAHQYLDGGGGTATECDTNGVEYTLAPLTTYLRSVGRQGMLTETGGGNTASCYTDVCAELSHLNYNSDVWLGWVGWAAGSFDGSYNLTETPNGNQDTTLVSYCIAGKFDNPP</sequence>
<dbReference type="InterPro" id="IPR018087">
    <property type="entry name" value="Glyco_hydro_5_CS"/>
</dbReference>
<organism evidence="8 9">
    <name type="scientific">Letharia lupina</name>
    <dbReference type="NCBI Taxonomy" id="560253"/>
    <lineage>
        <taxon>Eukaryota</taxon>
        <taxon>Fungi</taxon>
        <taxon>Dikarya</taxon>
        <taxon>Ascomycota</taxon>
        <taxon>Pezizomycotina</taxon>
        <taxon>Lecanoromycetes</taxon>
        <taxon>OSLEUM clade</taxon>
        <taxon>Lecanoromycetidae</taxon>
        <taxon>Lecanorales</taxon>
        <taxon>Lecanorineae</taxon>
        <taxon>Parmeliaceae</taxon>
        <taxon>Letharia</taxon>
    </lineage>
</organism>
<evidence type="ECO:0000313" key="9">
    <source>
        <dbReference type="Proteomes" id="UP000593566"/>
    </source>
</evidence>
<reference evidence="8 9" key="1">
    <citation type="journal article" date="2020" name="Genomics">
        <title>Complete, high-quality genomes from long-read metagenomic sequencing of two wolf lichen thalli reveals enigmatic genome architecture.</title>
        <authorList>
            <person name="McKenzie S.K."/>
            <person name="Walston R.F."/>
            <person name="Allen J.L."/>
        </authorList>
    </citation>
    <scope>NUCLEOTIDE SEQUENCE [LARGE SCALE GENOMIC DNA]</scope>
    <source>
        <strain evidence="8">WasteWater1</strain>
    </source>
</reference>
<evidence type="ECO:0000313" key="8">
    <source>
        <dbReference type="EMBL" id="KAF6224504.1"/>
    </source>
</evidence>
<keyword evidence="5 6" id="KW-0326">Glycosidase</keyword>
<evidence type="ECO:0000256" key="3">
    <source>
        <dbReference type="ARBA" id="ARBA00012601"/>
    </source>
</evidence>
<feature type="domain" description="Glycoside hydrolase family 5" evidence="7">
    <location>
        <begin position="1"/>
        <end position="246"/>
    </location>
</feature>
<gene>
    <name evidence="8" type="ORF">HO133_011081</name>
</gene>
<dbReference type="SUPFAM" id="SSF51445">
    <property type="entry name" value="(Trans)glycosidases"/>
    <property type="match status" value="1"/>
</dbReference>
<dbReference type="Proteomes" id="UP000593566">
    <property type="component" value="Unassembled WGS sequence"/>
</dbReference>
<evidence type="ECO:0000256" key="2">
    <source>
        <dbReference type="ARBA" id="ARBA00005641"/>
    </source>
</evidence>
<dbReference type="PROSITE" id="PS00659">
    <property type="entry name" value="GLYCOSYL_HYDROL_F5"/>
    <property type="match status" value="1"/>
</dbReference>
<evidence type="ECO:0000256" key="6">
    <source>
        <dbReference type="RuleBase" id="RU361153"/>
    </source>
</evidence>